<dbReference type="SUPFAM" id="SSF46689">
    <property type="entry name" value="Homeodomain-like"/>
    <property type="match status" value="2"/>
</dbReference>
<dbReference type="InterPro" id="IPR009057">
    <property type="entry name" value="Homeodomain-like_sf"/>
</dbReference>
<dbReference type="SUPFAM" id="SSF51182">
    <property type="entry name" value="RmlC-like cupins"/>
    <property type="match status" value="1"/>
</dbReference>
<evidence type="ECO:0000256" key="2">
    <source>
        <dbReference type="ARBA" id="ARBA00023125"/>
    </source>
</evidence>
<dbReference type="EMBL" id="CP023422">
    <property type="protein sequence ID" value="ATD61867.1"/>
    <property type="molecule type" value="Genomic_DNA"/>
</dbReference>
<keyword evidence="6" id="KW-1185">Reference proteome</keyword>
<dbReference type="InterPro" id="IPR020449">
    <property type="entry name" value="Tscrpt_reg_AraC-type_HTH"/>
</dbReference>
<reference evidence="5 6" key="1">
    <citation type="submission" date="2017-09" db="EMBL/GenBank/DDBJ databases">
        <title>Complete genome sequence of Janthinobacterium svalbardensis PAMC 27463.</title>
        <authorList>
            <person name="Cho Y.-J."/>
            <person name="Cho A."/>
            <person name="Kim O.-S."/>
            <person name="Lee J.-I."/>
        </authorList>
    </citation>
    <scope>NUCLEOTIDE SEQUENCE [LARGE SCALE GENOMIC DNA]</scope>
    <source>
        <strain evidence="5 6">PAMC 27463</strain>
    </source>
</reference>
<dbReference type="KEGG" id="jsv:CNX70_18140"/>
<dbReference type="InterPro" id="IPR011051">
    <property type="entry name" value="RmlC_Cupin_sf"/>
</dbReference>
<dbReference type="AlphaFoldDB" id="A0A290WYB6"/>
<gene>
    <name evidence="5" type="ORF">CNX70_18140</name>
</gene>
<dbReference type="PANTHER" id="PTHR46796:SF6">
    <property type="entry name" value="ARAC SUBFAMILY"/>
    <property type="match status" value="1"/>
</dbReference>
<protein>
    <recommendedName>
        <fullName evidence="4">HTH araC/xylS-type domain-containing protein</fullName>
    </recommendedName>
</protein>
<organism evidence="5 6">
    <name type="scientific">Janthinobacterium svalbardensis</name>
    <dbReference type="NCBI Taxonomy" id="368607"/>
    <lineage>
        <taxon>Bacteria</taxon>
        <taxon>Pseudomonadati</taxon>
        <taxon>Pseudomonadota</taxon>
        <taxon>Betaproteobacteria</taxon>
        <taxon>Burkholderiales</taxon>
        <taxon>Oxalobacteraceae</taxon>
        <taxon>Janthinobacterium</taxon>
    </lineage>
</organism>
<dbReference type="GO" id="GO:0003700">
    <property type="term" value="F:DNA-binding transcription factor activity"/>
    <property type="evidence" value="ECO:0007669"/>
    <property type="project" value="InterPro"/>
</dbReference>
<sequence length="283" mass="31056">MTTPLQFKSGQFYGDVHHGARGSIFDIRRLKATRGEDEVETQRHDDAHFVFVLSGTYISSALHAPARAPSPTLVFNPAGTTHRDRFVDGKGGFMTVSLDPAQLSGAEELHAAQECATVLRDTASAAAAFRLAREIGRGGDAALLEAGAWEMLASLHRTPQKTRPSLPAWAHQAYEAVMDLANDRHLRIADVAAALGVHPVHLARVFRQAWGCSPGDLLRWRRVDQACGLLHRPELSMADVALSVGFADQSHMSRAFQARYGMTPSNYRRQMFQTSKTMLGLQD</sequence>
<dbReference type="InterPro" id="IPR018062">
    <property type="entry name" value="HTH_AraC-typ_CS"/>
</dbReference>
<dbReference type="PANTHER" id="PTHR46796">
    <property type="entry name" value="HTH-TYPE TRANSCRIPTIONAL ACTIVATOR RHAS-RELATED"/>
    <property type="match status" value="1"/>
</dbReference>
<proteinExistence type="predicted"/>
<evidence type="ECO:0000256" key="1">
    <source>
        <dbReference type="ARBA" id="ARBA00023015"/>
    </source>
</evidence>
<accession>A0A290WYB6</accession>
<dbReference type="Proteomes" id="UP000218437">
    <property type="component" value="Chromosome"/>
</dbReference>
<feature type="domain" description="HTH araC/xylS-type" evidence="4">
    <location>
        <begin position="171"/>
        <end position="270"/>
    </location>
</feature>
<evidence type="ECO:0000259" key="4">
    <source>
        <dbReference type="PROSITE" id="PS01124"/>
    </source>
</evidence>
<dbReference type="PROSITE" id="PS01124">
    <property type="entry name" value="HTH_ARAC_FAMILY_2"/>
    <property type="match status" value="1"/>
</dbReference>
<dbReference type="PRINTS" id="PR00032">
    <property type="entry name" value="HTHARAC"/>
</dbReference>
<name>A0A290WYB6_9BURK</name>
<dbReference type="PROSITE" id="PS00041">
    <property type="entry name" value="HTH_ARAC_FAMILY_1"/>
    <property type="match status" value="1"/>
</dbReference>
<dbReference type="RefSeq" id="WP_096235859.1">
    <property type="nucleotide sequence ID" value="NZ_CP023422.1"/>
</dbReference>
<evidence type="ECO:0000256" key="3">
    <source>
        <dbReference type="ARBA" id="ARBA00023163"/>
    </source>
</evidence>
<evidence type="ECO:0000313" key="5">
    <source>
        <dbReference type="EMBL" id="ATD61867.1"/>
    </source>
</evidence>
<evidence type="ECO:0000313" key="6">
    <source>
        <dbReference type="Proteomes" id="UP000218437"/>
    </source>
</evidence>
<dbReference type="SMART" id="SM00342">
    <property type="entry name" value="HTH_ARAC"/>
    <property type="match status" value="1"/>
</dbReference>
<keyword evidence="3" id="KW-0804">Transcription</keyword>
<keyword evidence="2" id="KW-0238">DNA-binding</keyword>
<keyword evidence="1" id="KW-0805">Transcription regulation</keyword>
<dbReference type="Pfam" id="PF12833">
    <property type="entry name" value="HTH_18"/>
    <property type="match status" value="1"/>
</dbReference>
<dbReference type="GO" id="GO:0043565">
    <property type="term" value="F:sequence-specific DNA binding"/>
    <property type="evidence" value="ECO:0007669"/>
    <property type="project" value="InterPro"/>
</dbReference>
<dbReference type="InterPro" id="IPR018060">
    <property type="entry name" value="HTH_AraC"/>
</dbReference>
<dbReference type="InterPro" id="IPR050204">
    <property type="entry name" value="AraC_XylS_family_regulators"/>
</dbReference>
<dbReference type="Gene3D" id="1.10.10.60">
    <property type="entry name" value="Homeodomain-like"/>
    <property type="match status" value="1"/>
</dbReference>